<sequence length="81" mass="9002">MKKLLGKINELIFVIYRREGGGFTAIEGNFGLVAMGDDELSLKSAVRCQVIEFFKGDFSGTVRLRSFTDTVLTIQPDESQP</sequence>
<dbReference type="RefSeq" id="WP_139378557.1">
    <property type="nucleotide sequence ID" value="NZ_FUYS01000002.1"/>
</dbReference>
<protein>
    <submittedName>
        <fullName evidence="1">Uncharacterized protein</fullName>
    </submittedName>
</protein>
<reference evidence="1 2" key="1">
    <citation type="submission" date="2017-02" db="EMBL/GenBank/DDBJ databases">
        <authorList>
            <person name="Peterson S.W."/>
        </authorList>
    </citation>
    <scope>NUCLEOTIDE SEQUENCE [LARGE SCALE GENOMIC DNA]</scope>
    <source>
        <strain evidence="1 2">DSM 22899</strain>
    </source>
</reference>
<dbReference type="AlphaFoldDB" id="A0A1T5B429"/>
<gene>
    <name evidence="1" type="ORF">SAMN05660226_01324</name>
</gene>
<dbReference type="EMBL" id="FUYS01000002">
    <property type="protein sequence ID" value="SKB41869.1"/>
    <property type="molecule type" value="Genomic_DNA"/>
</dbReference>
<evidence type="ECO:0000313" key="2">
    <source>
        <dbReference type="Proteomes" id="UP000190541"/>
    </source>
</evidence>
<evidence type="ECO:0000313" key="1">
    <source>
        <dbReference type="EMBL" id="SKB41869.1"/>
    </source>
</evidence>
<organism evidence="1 2">
    <name type="scientific">Parapedobacter luteus</name>
    <dbReference type="NCBI Taxonomy" id="623280"/>
    <lineage>
        <taxon>Bacteria</taxon>
        <taxon>Pseudomonadati</taxon>
        <taxon>Bacteroidota</taxon>
        <taxon>Sphingobacteriia</taxon>
        <taxon>Sphingobacteriales</taxon>
        <taxon>Sphingobacteriaceae</taxon>
        <taxon>Parapedobacter</taxon>
    </lineage>
</organism>
<accession>A0A1T5B429</accession>
<name>A0A1T5B429_9SPHI</name>
<proteinExistence type="predicted"/>
<keyword evidence="2" id="KW-1185">Reference proteome</keyword>
<dbReference type="Proteomes" id="UP000190541">
    <property type="component" value="Unassembled WGS sequence"/>
</dbReference>